<comment type="caution">
    <text evidence="2">The sequence shown here is derived from an EMBL/GenBank/DDBJ whole genome shotgun (WGS) entry which is preliminary data.</text>
</comment>
<dbReference type="AlphaFoldDB" id="A0A2T0VD09"/>
<keyword evidence="3" id="KW-1185">Reference proteome</keyword>
<feature type="compositionally biased region" description="Polar residues" evidence="1">
    <location>
        <begin position="53"/>
        <end position="62"/>
    </location>
</feature>
<accession>A0A2T0VD09</accession>
<feature type="compositionally biased region" description="Pro residues" evidence="1">
    <location>
        <begin position="30"/>
        <end position="42"/>
    </location>
</feature>
<sequence>MLSPLNASGWAISAVGALVNRLRGGRDLPPDPFGLPPVPPSPEVDRTRREIENTTPRNFGIG</sequence>
<dbReference type="Proteomes" id="UP000237983">
    <property type="component" value="Unassembled WGS sequence"/>
</dbReference>
<gene>
    <name evidence="2" type="ORF">B0I08_105224</name>
</gene>
<protein>
    <submittedName>
        <fullName evidence="2">Uncharacterized protein</fullName>
    </submittedName>
</protein>
<evidence type="ECO:0000313" key="2">
    <source>
        <dbReference type="EMBL" id="PRY68059.1"/>
    </source>
</evidence>
<evidence type="ECO:0000256" key="1">
    <source>
        <dbReference type="SAM" id="MobiDB-lite"/>
    </source>
</evidence>
<evidence type="ECO:0000313" key="3">
    <source>
        <dbReference type="Proteomes" id="UP000237983"/>
    </source>
</evidence>
<dbReference type="EMBL" id="PVTL01000005">
    <property type="protein sequence ID" value="PRY68059.1"/>
    <property type="molecule type" value="Genomic_DNA"/>
</dbReference>
<dbReference type="RefSeq" id="WP_106212723.1">
    <property type="nucleotide sequence ID" value="NZ_PVTL01000005.1"/>
</dbReference>
<organism evidence="2 3">
    <name type="scientific">Glaciihabitans tibetensis</name>
    <dbReference type="NCBI Taxonomy" id="1266600"/>
    <lineage>
        <taxon>Bacteria</taxon>
        <taxon>Bacillati</taxon>
        <taxon>Actinomycetota</taxon>
        <taxon>Actinomycetes</taxon>
        <taxon>Micrococcales</taxon>
        <taxon>Microbacteriaceae</taxon>
        <taxon>Glaciihabitans</taxon>
    </lineage>
</organism>
<name>A0A2T0VD09_9MICO</name>
<feature type="compositionally biased region" description="Basic and acidic residues" evidence="1">
    <location>
        <begin position="43"/>
        <end position="52"/>
    </location>
</feature>
<proteinExistence type="predicted"/>
<feature type="region of interest" description="Disordered" evidence="1">
    <location>
        <begin position="28"/>
        <end position="62"/>
    </location>
</feature>
<reference evidence="2 3" key="1">
    <citation type="submission" date="2018-03" db="EMBL/GenBank/DDBJ databases">
        <title>Genomic Encyclopedia of Type Strains, Phase III (KMG-III): the genomes of soil and plant-associated and newly described type strains.</title>
        <authorList>
            <person name="Whitman W."/>
        </authorList>
    </citation>
    <scope>NUCLEOTIDE SEQUENCE [LARGE SCALE GENOMIC DNA]</scope>
    <source>
        <strain evidence="2 3">CGMCC 1.12484</strain>
    </source>
</reference>